<evidence type="ECO:0000313" key="2">
    <source>
        <dbReference type="EMBL" id="MPM91452.1"/>
    </source>
</evidence>
<organism evidence="2">
    <name type="scientific">bioreactor metagenome</name>
    <dbReference type="NCBI Taxonomy" id="1076179"/>
    <lineage>
        <taxon>unclassified sequences</taxon>
        <taxon>metagenomes</taxon>
        <taxon>ecological metagenomes</taxon>
    </lineage>
</organism>
<evidence type="ECO:0000259" key="1">
    <source>
        <dbReference type="PROSITE" id="PS50206"/>
    </source>
</evidence>
<dbReference type="Pfam" id="PF00581">
    <property type="entry name" value="Rhodanese"/>
    <property type="match status" value="1"/>
</dbReference>
<protein>
    <submittedName>
        <fullName evidence="2">Coenzyme A disulfide reductase</fullName>
        <ecNumber evidence="2">1.8.1.14</ecNumber>
    </submittedName>
</protein>
<gene>
    <name evidence="2" type="primary">cdr_36</name>
    <name evidence="2" type="ORF">SDC9_138581</name>
</gene>
<reference evidence="2" key="1">
    <citation type="submission" date="2019-08" db="EMBL/GenBank/DDBJ databases">
        <authorList>
            <person name="Kucharzyk K."/>
            <person name="Murdoch R.W."/>
            <person name="Higgins S."/>
            <person name="Loffler F."/>
        </authorList>
    </citation>
    <scope>NUCLEOTIDE SEQUENCE</scope>
</reference>
<dbReference type="SMART" id="SM00450">
    <property type="entry name" value="RHOD"/>
    <property type="match status" value="1"/>
</dbReference>
<dbReference type="InterPro" id="IPR016156">
    <property type="entry name" value="FAD/NAD-linked_Rdtase_dimer_sf"/>
</dbReference>
<sequence>MGGVGVDKRIDVIATAMRGGITASELVDLELSYAPQFSSAKDPVNMLGYIAENLRDGLTETVQWHEVAGEVAKGIQLIDVRTPGEYARGTVDGAVNIPVDELRDRLDEVADDVIVHCQVGLRGYIAARTLAQHGRHVRNLDGGYRTWARI</sequence>
<dbReference type="GO" id="GO:0050451">
    <property type="term" value="F:CoA-disulfide reductase (NADPH) activity"/>
    <property type="evidence" value="ECO:0007669"/>
    <property type="project" value="UniProtKB-EC"/>
</dbReference>
<dbReference type="EMBL" id="VSSQ01038504">
    <property type="protein sequence ID" value="MPM91452.1"/>
    <property type="molecule type" value="Genomic_DNA"/>
</dbReference>
<dbReference type="Gene3D" id="3.50.50.60">
    <property type="entry name" value="FAD/NAD(P)-binding domain"/>
    <property type="match status" value="1"/>
</dbReference>
<dbReference type="PANTHER" id="PTHR43031:SF1">
    <property type="entry name" value="PYRIDINE NUCLEOTIDE-DISULPHIDE OXIDOREDUCTASE"/>
    <property type="match status" value="1"/>
</dbReference>
<keyword evidence="2" id="KW-0560">Oxidoreductase</keyword>
<comment type="caution">
    <text evidence="2">The sequence shown here is derived from an EMBL/GenBank/DDBJ whole genome shotgun (WGS) entry which is preliminary data.</text>
</comment>
<dbReference type="PANTHER" id="PTHR43031">
    <property type="entry name" value="FAD-DEPENDENT OXIDOREDUCTASE"/>
    <property type="match status" value="1"/>
</dbReference>
<dbReference type="SUPFAM" id="SSF52821">
    <property type="entry name" value="Rhodanese/Cell cycle control phosphatase"/>
    <property type="match status" value="1"/>
</dbReference>
<dbReference type="InterPro" id="IPR036188">
    <property type="entry name" value="FAD/NAD-bd_sf"/>
</dbReference>
<dbReference type="EC" id="1.8.1.14" evidence="2"/>
<dbReference type="AlphaFoldDB" id="A0A645DSM5"/>
<dbReference type="InterPro" id="IPR001763">
    <property type="entry name" value="Rhodanese-like_dom"/>
</dbReference>
<feature type="domain" description="Rhodanese" evidence="1">
    <location>
        <begin position="71"/>
        <end position="149"/>
    </location>
</feature>
<name>A0A645DSM5_9ZZZZ</name>
<dbReference type="CDD" id="cd01524">
    <property type="entry name" value="RHOD_Pyr_redox"/>
    <property type="match status" value="1"/>
</dbReference>
<dbReference type="InterPro" id="IPR036873">
    <property type="entry name" value="Rhodanese-like_dom_sf"/>
</dbReference>
<dbReference type="SUPFAM" id="SSF55424">
    <property type="entry name" value="FAD/NAD-linked reductases, dimerisation (C-terminal) domain"/>
    <property type="match status" value="1"/>
</dbReference>
<accession>A0A645DSM5</accession>
<dbReference type="PROSITE" id="PS50206">
    <property type="entry name" value="RHODANESE_3"/>
    <property type="match status" value="1"/>
</dbReference>
<dbReference type="Gene3D" id="3.40.250.10">
    <property type="entry name" value="Rhodanese-like domain"/>
    <property type="match status" value="1"/>
</dbReference>
<dbReference type="InterPro" id="IPR050229">
    <property type="entry name" value="GlpE_sulfurtransferase"/>
</dbReference>
<proteinExistence type="predicted"/>